<dbReference type="InterPro" id="IPR050194">
    <property type="entry name" value="Glycosyltransferase_grp1"/>
</dbReference>
<dbReference type="PANTHER" id="PTHR45947:SF3">
    <property type="entry name" value="SULFOQUINOVOSYL TRANSFERASE SQD2"/>
    <property type="match status" value="1"/>
</dbReference>
<keyword evidence="2" id="KW-0808">Transferase</keyword>
<protein>
    <submittedName>
        <fullName evidence="2">Glycosyl transferase family 1</fullName>
    </submittedName>
</protein>
<dbReference type="Proteomes" id="UP000262954">
    <property type="component" value="Unassembled WGS sequence"/>
</dbReference>
<reference evidence="2 3" key="1">
    <citation type="journal article" date="2018" name="Nat. Biotechnol.">
        <title>A standardized bacterial taxonomy based on genome phylogeny substantially revises the tree of life.</title>
        <authorList>
            <person name="Parks D.H."/>
            <person name="Chuvochina M."/>
            <person name="Waite D.W."/>
            <person name="Rinke C."/>
            <person name="Skarshewski A."/>
            <person name="Chaumeil P.A."/>
            <person name="Hugenholtz P."/>
        </authorList>
    </citation>
    <scope>NUCLEOTIDE SEQUENCE [LARGE SCALE GENOMIC DNA]</scope>
    <source>
        <strain evidence="2">UBA11482</strain>
    </source>
</reference>
<feature type="domain" description="Glycosyl transferase family 1" evidence="1">
    <location>
        <begin position="176"/>
        <end position="324"/>
    </location>
</feature>
<dbReference type="AlphaFoldDB" id="A0A354M5G9"/>
<name>A0A354M5G9_9BACT</name>
<comment type="caution">
    <text evidence="2">The sequence shown here is derived from an EMBL/GenBank/DDBJ whole genome shotgun (WGS) entry which is preliminary data.</text>
</comment>
<dbReference type="InterPro" id="IPR001296">
    <property type="entry name" value="Glyco_trans_1"/>
</dbReference>
<dbReference type="PANTHER" id="PTHR45947">
    <property type="entry name" value="SULFOQUINOVOSYL TRANSFERASE SQD2"/>
    <property type="match status" value="1"/>
</dbReference>
<evidence type="ECO:0000313" key="2">
    <source>
        <dbReference type="EMBL" id="HBJ09758.1"/>
    </source>
</evidence>
<dbReference type="EMBL" id="DNWC01000159">
    <property type="protein sequence ID" value="HBJ09758.1"/>
    <property type="molecule type" value="Genomic_DNA"/>
</dbReference>
<dbReference type="Pfam" id="PF00534">
    <property type="entry name" value="Glycos_transf_1"/>
    <property type="match status" value="1"/>
</dbReference>
<proteinExistence type="predicted"/>
<accession>A0A354M5G9</accession>
<evidence type="ECO:0000313" key="3">
    <source>
        <dbReference type="Proteomes" id="UP000262954"/>
    </source>
</evidence>
<dbReference type="CDD" id="cd03801">
    <property type="entry name" value="GT4_PimA-like"/>
    <property type="match status" value="1"/>
</dbReference>
<organism evidence="2 3">
    <name type="scientific">Coprobacter fastidiosus</name>
    <dbReference type="NCBI Taxonomy" id="1099853"/>
    <lineage>
        <taxon>Bacteria</taxon>
        <taxon>Pseudomonadati</taxon>
        <taxon>Bacteroidota</taxon>
        <taxon>Bacteroidia</taxon>
        <taxon>Bacteroidales</taxon>
        <taxon>Barnesiellaceae</taxon>
        <taxon>Coprobacter</taxon>
    </lineage>
</organism>
<sequence>MKKEYDIIYLTNTPSFYKINLCNEIAESASVLLVFYGYGSEAVNKMLKSEDSYKFDYVFLFEGDASKRNRLKVFGRLCRLMSHIRCKKILYSGWLAPEYNLLSFFTPKKKNCLICESSVLESDFSGGKGWLKKQIIGRMAVALPSGELQKMIFEEIGYTGKIVMTGGVGIFNKIEKSELQGEDRKNKKYLYVGRLIPCKNLNFLIDEFNKNGRWLTIVGKGELEQQLKAKAKENIHFVGFVENEKLSTVYQDHDVFILPSRSEVWGLVVEEAIYWGLPVVVSDRVGAYRDMVEKPKTGLVFELDNQDSFNNALKEIENNYSFYKKNADRFDFDKRDECQVNAYLKLIK</sequence>
<evidence type="ECO:0000259" key="1">
    <source>
        <dbReference type="Pfam" id="PF00534"/>
    </source>
</evidence>
<dbReference type="Gene3D" id="3.40.50.2000">
    <property type="entry name" value="Glycogen Phosphorylase B"/>
    <property type="match status" value="1"/>
</dbReference>
<dbReference type="GO" id="GO:0016757">
    <property type="term" value="F:glycosyltransferase activity"/>
    <property type="evidence" value="ECO:0007669"/>
    <property type="project" value="InterPro"/>
</dbReference>
<dbReference type="SUPFAM" id="SSF53756">
    <property type="entry name" value="UDP-Glycosyltransferase/glycogen phosphorylase"/>
    <property type="match status" value="1"/>
</dbReference>
<gene>
    <name evidence="2" type="ORF">DDY73_12240</name>
</gene>